<dbReference type="EMBL" id="MHMM01000015">
    <property type="protein sequence ID" value="OGZ26824.1"/>
    <property type="molecule type" value="Genomic_DNA"/>
</dbReference>
<name>A0A1G2ELY1_9BACT</name>
<sequence length="734" mass="84125">MAQISRKNMLLISSYPPRQCGIATFTQDLARAINKRYGPHAEICAIDENGSRKYGKIVKMQISEGNLESYSSAVKEINSDDTIKIVNIQHEFGLFGGETGECFLAFLKAITKPIVTTFHTVIPNPNDNLKETVRTISDISQAVVVMNKQSVNILKREYKVNPKKIFYIPHGIPQAPFESSEKYKEELGYKDRFILSTFGLINKNKGIEYVIKAIPEIIKDHPEVIYLVIGKTHPEVKKKEGESYRKFLKKEVKKLNLQKNVVFLNKYFPLEKLISLLQATDVYIFSSIDKNQSVSGTLSYALGLGKAVISTRTEYSRHILNKDNGILVDAENPDQIARSVLKLMSDRKAFKALSVQAYKNSRDMIWPNVAQDYFKLYLKISKIKNGKNRFPELNFDHIFRLTDKFGIIQHATYSKPNKEFGYSSDDVARALIACLMHFRKNPEEKIKELINIYFNFLLYARRKDGSFCNIISISKQRDDTSEGDVFGRIIWALGYASSFPNPVQSKSLKLFKHSIENISSYKSPRSLSFAITGIYYYLKQYKDEKIKDIFSKLSDRLLETFLITSKLDWTWFEEALTYSNSKMPEALFMAYDILKDEKYLLAAESSLKFLDSVTFLKNYYNPIGQKKWYFKGGERCWFDQQPEDACSAVQAKITAYKITKNTKHLKDALKAFNWFLGKNALKQMVYDEVTGGCCDGLEKKGLNLNQGAESTLSYLLARLLFEEKDVKKAVSKLS</sequence>
<dbReference type="PANTHER" id="PTHR12526">
    <property type="entry name" value="GLYCOSYLTRANSFERASE"/>
    <property type="match status" value="1"/>
</dbReference>
<dbReference type="Gene3D" id="1.50.10.20">
    <property type="match status" value="1"/>
</dbReference>
<dbReference type="STRING" id="1801677.A2365_01340"/>
<dbReference type="Gene3D" id="3.40.50.2000">
    <property type="entry name" value="Glycogen Phosphorylase B"/>
    <property type="match status" value="2"/>
</dbReference>
<reference evidence="2 3" key="1">
    <citation type="journal article" date="2016" name="Nat. Commun.">
        <title>Thousands of microbial genomes shed light on interconnected biogeochemical processes in an aquifer system.</title>
        <authorList>
            <person name="Anantharaman K."/>
            <person name="Brown C.T."/>
            <person name="Hug L.A."/>
            <person name="Sharon I."/>
            <person name="Castelle C.J."/>
            <person name="Probst A.J."/>
            <person name="Thomas B.C."/>
            <person name="Singh A."/>
            <person name="Wilkins M.J."/>
            <person name="Karaoz U."/>
            <person name="Brodie E.L."/>
            <person name="Williams K.H."/>
            <person name="Hubbard S.S."/>
            <person name="Banfield J.F."/>
        </authorList>
    </citation>
    <scope>NUCLEOTIDE SEQUENCE [LARGE SCALE GENOMIC DNA]</scope>
</reference>
<evidence type="ECO:0000313" key="3">
    <source>
        <dbReference type="Proteomes" id="UP000177740"/>
    </source>
</evidence>
<evidence type="ECO:0000313" key="2">
    <source>
        <dbReference type="EMBL" id="OGZ26824.1"/>
    </source>
</evidence>
<accession>A0A1G2ELY1</accession>
<comment type="caution">
    <text evidence="2">The sequence shown here is derived from an EMBL/GenBank/DDBJ whole genome shotgun (WGS) entry which is preliminary data.</text>
</comment>
<dbReference type="Proteomes" id="UP000177740">
    <property type="component" value="Unassembled WGS sequence"/>
</dbReference>
<evidence type="ECO:0000259" key="1">
    <source>
        <dbReference type="Pfam" id="PF00534"/>
    </source>
</evidence>
<dbReference type="AlphaFoldDB" id="A0A1G2ELY1"/>
<dbReference type="InterPro" id="IPR001296">
    <property type="entry name" value="Glyco_trans_1"/>
</dbReference>
<dbReference type="InterPro" id="IPR008928">
    <property type="entry name" value="6-hairpin_glycosidase_sf"/>
</dbReference>
<feature type="domain" description="Glycosyl transferase family 1" evidence="1">
    <location>
        <begin position="183"/>
        <end position="359"/>
    </location>
</feature>
<organism evidence="2 3">
    <name type="scientific">Candidatus Nealsonbacteria bacterium RIFOXYB1_FULL_40_15</name>
    <dbReference type="NCBI Taxonomy" id="1801677"/>
    <lineage>
        <taxon>Bacteria</taxon>
        <taxon>Candidatus Nealsoniibacteriota</taxon>
    </lineage>
</organism>
<dbReference type="SUPFAM" id="SSF48208">
    <property type="entry name" value="Six-hairpin glycosidases"/>
    <property type="match status" value="1"/>
</dbReference>
<proteinExistence type="predicted"/>
<dbReference type="GO" id="GO:0005975">
    <property type="term" value="P:carbohydrate metabolic process"/>
    <property type="evidence" value="ECO:0007669"/>
    <property type="project" value="InterPro"/>
</dbReference>
<dbReference type="GO" id="GO:0016757">
    <property type="term" value="F:glycosyltransferase activity"/>
    <property type="evidence" value="ECO:0007669"/>
    <property type="project" value="InterPro"/>
</dbReference>
<protein>
    <recommendedName>
        <fullName evidence="1">Glycosyl transferase family 1 domain-containing protein</fullName>
    </recommendedName>
</protein>
<dbReference type="PANTHER" id="PTHR12526:SF572">
    <property type="entry name" value="BLL5144 PROTEIN"/>
    <property type="match status" value="1"/>
</dbReference>
<dbReference type="SUPFAM" id="SSF53756">
    <property type="entry name" value="UDP-Glycosyltransferase/glycogen phosphorylase"/>
    <property type="match status" value="1"/>
</dbReference>
<dbReference type="Pfam" id="PF00534">
    <property type="entry name" value="Glycos_transf_1"/>
    <property type="match status" value="1"/>
</dbReference>
<dbReference type="CDD" id="cd03822">
    <property type="entry name" value="GT4_mannosyltransferase-like"/>
    <property type="match status" value="1"/>
</dbReference>
<gene>
    <name evidence="2" type="ORF">A2365_01340</name>
</gene>